<organism evidence="7 8">
    <name type="scientific">Coptotermes formosanus</name>
    <name type="common">Formosan subterranean termite</name>
    <dbReference type="NCBI Taxonomy" id="36987"/>
    <lineage>
        <taxon>Eukaryota</taxon>
        <taxon>Metazoa</taxon>
        <taxon>Ecdysozoa</taxon>
        <taxon>Arthropoda</taxon>
        <taxon>Hexapoda</taxon>
        <taxon>Insecta</taxon>
        <taxon>Pterygota</taxon>
        <taxon>Neoptera</taxon>
        <taxon>Polyneoptera</taxon>
        <taxon>Dictyoptera</taxon>
        <taxon>Blattodea</taxon>
        <taxon>Blattoidea</taxon>
        <taxon>Termitoidae</taxon>
        <taxon>Rhinotermitidae</taxon>
        <taxon>Coptotermes</taxon>
    </lineage>
</organism>
<protein>
    <recommendedName>
        <fullName evidence="6">Phorbol-ester/DAG-type domain-containing protein</fullName>
    </recommendedName>
</protein>
<dbReference type="GO" id="GO:0008270">
    <property type="term" value="F:zinc ion binding"/>
    <property type="evidence" value="ECO:0007669"/>
    <property type="project" value="UniProtKB-KW"/>
</dbReference>
<dbReference type="SMART" id="SM01175">
    <property type="entry name" value="DUF4206"/>
    <property type="match status" value="1"/>
</dbReference>
<reference evidence="8" key="1">
    <citation type="submission" date="2020-01" db="EMBL/GenBank/DDBJ databases">
        <title>Draft genome sequence of the Termite Coptotermes fromosanus.</title>
        <authorList>
            <person name="Itakura S."/>
            <person name="Yosikawa Y."/>
            <person name="Umezawa K."/>
        </authorList>
    </citation>
    <scope>NUCLEOTIDE SEQUENCE [LARGE SCALE GENOMIC DNA]</scope>
</reference>
<dbReference type="SUPFAM" id="SSF57889">
    <property type="entry name" value="Cysteine-rich domain"/>
    <property type="match status" value="1"/>
</dbReference>
<dbReference type="Proteomes" id="UP000502823">
    <property type="component" value="Unassembled WGS sequence"/>
</dbReference>
<dbReference type="SUPFAM" id="SSF48695">
    <property type="entry name" value="Multiheme cytochromes"/>
    <property type="match status" value="1"/>
</dbReference>
<sequence>MKGNNNKCVYDSNLDDSAVTNQTFASTPSSSTSGCVSGDDTSEGKGVIPASLVTAENYLTISEEALALSSIDDLSRAVEQCKEMVLESPECSEERKWLVRRLIELRLRLQEAREEEDCPAPNHSEVKVVLGHHFILQSQPAPTTKHHCDRCCGVIWSVVHSWYQCLDCKYSCHVKCLVQVCRVCAHVKASENPTYIGDICPELGLSAQAYRCAECKAHITFTFPKGLSCFGRPFTSENSWIEPRLCDYDGRYYCPTCHWNSTAVIPARVVHNWDFEERRVCRASKQLLRLMEKRPVLKLQQLNPRLFDFVEELNVVKKIREDILIMKKYFVSCKSATETRLLWQLQERQHFMENVDSFSLQDLVDVNSGELLDYLRKVQAVFIKHIKEDCTLCYERGFVCELCDNDEVIFPFDLVAAICPKCCTVFHRNCWTKKNHQCPKCIRIEKRASLRRDSSSNDENLSS</sequence>
<dbReference type="EMBL" id="BLKM01000273">
    <property type="protein sequence ID" value="GFG31013.1"/>
    <property type="molecule type" value="Genomic_DNA"/>
</dbReference>
<keyword evidence="8" id="KW-1185">Reference proteome</keyword>
<dbReference type="InterPro" id="IPR025258">
    <property type="entry name" value="RH_dom"/>
</dbReference>
<evidence type="ECO:0000256" key="1">
    <source>
        <dbReference type="ARBA" id="ARBA00022723"/>
    </source>
</evidence>
<evidence type="ECO:0000256" key="4">
    <source>
        <dbReference type="ARBA" id="ARBA00022833"/>
    </source>
</evidence>
<dbReference type="PROSITE" id="PS51257">
    <property type="entry name" value="PROKAR_LIPOPROTEIN"/>
    <property type="match status" value="1"/>
</dbReference>
<dbReference type="InterPro" id="IPR051366">
    <property type="entry name" value="DEF8"/>
</dbReference>
<evidence type="ECO:0000259" key="6">
    <source>
        <dbReference type="PROSITE" id="PS50081"/>
    </source>
</evidence>
<dbReference type="FunCoup" id="A0A6L2PEN5">
    <property type="interactions" value="19"/>
</dbReference>
<keyword evidence="2" id="KW-0677">Repeat</keyword>
<dbReference type="PROSITE" id="PS50081">
    <property type="entry name" value="ZF_DAG_PE_2"/>
    <property type="match status" value="1"/>
</dbReference>
<comment type="similarity">
    <text evidence="5">Belongs to the DEF8 family.</text>
</comment>
<dbReference type="InterPro" id="IPR047983">
    <property type="entry name" value="DEF8_C1"/>
</dbReference>
<keyword evidence="1" id="KW-0479">Metal-binding</keyword>
<dbReference type="InParanoid" id="A0A6L2PEN5"/>
<name>A0A6L2PEN5_COPFO</name>
<dbReference type="OrthoDB" id="1918044at2759"/>
<feature type="domain" description="Phorbol-ester/DAG-type" evidence="6">
    <location>
        <begin position="131"/>
        <end position="184"/>
    </location>
</feature>
<dbReference type="CDD" id="cd20819">
    <property type="entry name" value="C1_DEF8"/>
    <property type="match status" value="1"/>
</dbReference>
<keyword evidence="3" id="KW-0863">Zinc-finger</keyword>
<keyword evidence="4" id="KW-0862">Zinc</keyword>
<evidence type="ECO:0000256" key="2">
    <source>
        <dbReference type="ARBA" id="ARBA00022737"/>
    </source>
</evidence>
<dbReference type="Gene3D" id="3.30.60.20">
    <property type="match status" value="1"/>
</dbReference>
<evidence type="ECO:0000256" key="5">
    <source>
        <dbReference type="ARBA" id="ARBA00029450"/>
    </source>
</evidence>
<evidence type="ECO:0000313" key="8">
    <source>
        <dbReference type="Proteomes" id="UP000502823"/>
    </source>
</evidence>
<dbReference type="InterPro" id="IPR036280">
    <property type="entry name" value="Multihaem_cyt_sf"/>
</dbReference>
<evidence type="ECO:0000313" key="7">
    <source>
        <dbReference type="EMBL" id="GFG31013.1"/>
    </source>
</evidence>
<dbReference type="PANTHER" id="PTHR12326:SF3">
    <property type="entry name" value="DIFFERENTIALLY EXPRESSED IN FDCP 8 HOMOLOG"/>
    <property type="match status" value="1"/>
</dbReference>
<dbReference type="Pfam" id="PF13901">
    <property type="entry name" value="RH_dom"/>
    <property type="match status" value="1"/>
</dbReference>
<dbReference type="InterPro" id="IPR002219">
    <property type="entry name" value="PKC_DAG/PE"/>
</dbReference>
<proteinExistence type="inferred from homology"/>
<gene>
    <name evidence="7" type="ORF">Cfor_07994</name>
</gene>
<dbReference type="PANTHER" id="PTHR12326">
    <property type="entry name" value="PLECKSTRIN HOMOLOGY DOMAIN CONTAINING PROTEIN"/>
    <property type="match status" value="1"/>
</dbReference>
<dbReference type="InterPro" id="IPR046349">
    <property type="entry name" value="C1-like_sf"/>
</dbReference>
<comment type="caution">
    <text evidence="7">The sequence shown here is derived from an EMBL/GenBank/DDBJ whole genome shotgun (WGS) entry which is preliminary data.</text>
</comment>
<accession>A0A6L2PEN5</accession>
<dbReference type="AlphaFoldDB" id="A0A6L2PEN5"/>
<evidence type="ECO:0000256" key="3">
    <source>
        <dbReference type="ARBA" id="ARBA00022771"/>
    </source>
</evidence>